<dbReference type="AlphaFoldDB" id="A0A482WF57"/>
<gene>
    <name evidence="1" type="ORF">LSTR_LSTR003970</name>
</gene>
<organism evidence="1 2">
    <name type="scientific">Laodelphax striatellus</name>
    <name type="common">Small brown planthopper</name>
    <name type="synonym">Delphax striatella</name>
    <dbReference type="NCBI Taxonomy" id="195883"/>
    <lineage>
        <taxon>Eukaryota</taxon>
        <taxon>Metazoa</taxon>
        <taxon>Ecdysozoa</taxon>
        <taxon>Arthropoda</taxon>
        <taxon>Hexapoda</taxon>
        <taxon>Insecta</taxon>
        <taxon>Pterygota</taxon>
        <taxon>Neoptera</taxon>
        <taxon>Paraneoptera</taxon>
        <taxon>Hemiptera</taxon>
        <taxon>Auchenorrhyncha</taxon>
        <taxon>Fulgoroidea</taxon>
        <taxon>Delphacidae</taxon>
        <taxon>Criomorphinae</taxon>
        <taxon>Laodelphax</taxon>
    </lineage>
</organism>
<protein>
    <submittedName>
        <fullName evidence="1">Uncharacterized protein</fullName>
    </submittedName>
</protein>
<evidence type="ECO:0000313" key="1">
    <source>
        <dbReference type="EMBL" id="RZF32107.1"/>
    </source>
</evidence>
<keyword evidence="2" id="KW-1185">Reference proteome</keyword>
<proteinExistence type="predicted"/>
<dbReference type="SMR" id="A0A482WF57"/>
<name>A0A482WF57_LAOST</name>
<reference evidence="1 2" key="1">
    <citation type="journal article" date="2017" name="Gigascience">
        <title>Genome sequence of the small brown planthopper, Laodelphax striatellus.</title>
        <authorList>
            <person name="Zhu J."/>
            <person name="Jiang F."/>
            <person name="Wang X."/>
            <person name="Yang P."/>
            <person name="Bao Y."/>
            <person name="Zhao W."/>
            <person name="Wang W."/>
            <person name="Lu H."/>
            <person name="Wang Q."/>
            <person name="Cui N."/>
            <person name="Li J."/>
            <person name="Chen X."/>
            <person name="Luo L."/>
            <person name="Yu J."/>
            <person name="Kang L."/>
            <person name="Cui F."/>
        </authorList>
    </citation>
    <scope>NUCLEOTIDE SEQUENCE [LARGE SCALE GENOMIC DNA]</scope>
    <source>
        <strain evidence="1">Lst14</strain>
    </source>
</reference>
<dbReference type="Proteomes" id="UP000291343">
    <property type="component" value="Unassembled WGS sequence"/>
</dbReference>
<dbReference type="EMBL" id="QKKF02037473">
    <property type="protein sequence ID" value="RZF32107.1"/>
    <property type="molecule type" value="Genomic_DNA"/>
</dbReference>
<comment type="caution">
    <text evidence="1">The sequence shown here is derived from an EMBL/GenBank/DDBJ whole genome shotgun (WGS) entry which is preliminary data.</text>
</comment>
<sequence length="70" mass="7964">MGKAVDDILNGDEIPNELLNLDNSDIDISNDEQEIHPSFENAEQLRQLLVDDEPDDSDAIPILFLDWLRT</sequence>
<accession>A0A482WF57</accession>
<dbReference type="InParanoid" id="A0A482WF57"/>
<evidence type="ECO:0000313" key="2">
    <source>
        <dbReference type="Proteomes" id="UP000291343"/>
    </source>
</evidence>